<keyword evidence="5" id="KW-0460">Magnesium</keyword>
<evidence type="ECO:0000256" key="2">
    <source>
        <dbReference type="ARBA" id="ARBA00022679"/>
    </source>
</evidence>
<protein>
    <recommendedName>
        <fullName evidence="5">Ubiquinone biosynthesis O-methyltransferase, mitochondrial</fullName>
    </recommendedName>
    <alternativeName>
        <fullName evidence="5">3-demethylubiquinol 3-O-methyltransferase</fullName>
        <ecNumber evidence="5">2.1.1.64</ecNumber>
    </alternativeName>
    <alternativeName>
        <fullName evidence="5">3-demethylubiquinone 3-O-methyltransferase</fullName>
        <ecNumber evidence="5">2.1.1.-</ecNumber>
    </alternativeName>
    <alternativeName>
        <fullName evidence="5">Polyprenyldihydroxybenzoate methyltransferase</fullName>
        <ecNumber evidence="5">2.1.1.114</ecNumber>
    </alternativeName>
</protein>
<dbReference type="GO" id="GO:0120537">
    <property type="term" value="F:3-demethylubiquinone 3-O-methyltransferase activity"/>
    <property type="evidence" value="ECO:0007669"/>
    <property type="project" value="RHEA"/>
</dbReference>
<dbReference type="Proteomes" id="UP000053424">
    <property type="component" value="Unassembled WGS sequence"/>
</dbReference>
<comment type="similarity">
    <text evidence="5">Belongs to the class I-like SAM-binding methyltransferase superfamily. UbiG/COQ3 family.</text>
</comment>
<dbReference type="Gene3D" id="3.40.50.150">
    <property type="entry name" value="Vaccinia Virus protein VP39"/>
    <property type="match status" value="1"/>
</dbReference>
<dbReference type="EC" id="2.1.1.64" evidence="5"/>
<feature type="binding site" evidence="5">
    <location>
        <position position="128"/>
    </location>
    <ligand>
        <name>S-adenosyl-L-methionine</name>
        <dbReference type="ChEBI" id="CHEBI:59789"/>
    </ligand>
</feature>
<dbReference type="UniPathway" id="UPA00232"/>
<feature type="binding site" evidence="5">
    <location>
        <position position="71"/>
    </location>
    <ligand>
        <name>S-adenosyl-L-methionine</name>
        <dbReference type="ChEBI" id="CHEBI:59789"/>
    </ligand>
</feature>
<evidence type="ECO:0000256" key="4">
    <source>
        <dbReference type="ARBA" id="ARBA00022691"/>
    </source>
</evidence>
<comment type="subunit">
    <text evidence="5">Component of a multi-subunit COQ enzyme complex, composed of at least COQ3, COQ4, COQ5, COQ6, COQ7 and COQ9.</text>
</comment>
<evidence type="ECO:0000256" key="1">
    <source>
        <dbReference type="ARBA" id="ARBA00022603"/>
    </source>
</evidence>
<dbReference type="AlphaFoldDB" id="A0A0C3CKV4"/>
<organism evidence="6 7">
    <name type="scientific">Hebeloma cylindrosporum</name>
    <dbReference type="NCBI Taxonomy" id="76867"/>
    <lineage>
        <taxon>Eukaryota</taxon>
        <taxon>Fungi</taxon>
        <taxon>Dikarya</taxon>
        <taxon>Basidiomycota</taxon>
        <taxon>Agaricomycotina</taxon>
        <taxon>Agaricomycetes</taxon>
        <taxon>Agaricomycetidae</taxon>
        <taxon>Agaricales</taxon>
        <taxon>Agaricineae</taxon>
        <taxon>Hymenogastraceae</taxon>
        <taxon>Hebeloma</taxon>
    </lineage>
</organism>
<dbReference type="PANTHER" id="PTHR43464">
    <property type="entry name" value="METHYLTRANSFERASE"/>
    <property type="match status" value="1"/>
</dbReference>
<comment type="catalytic activity">
    <reaction evidence="5">
        <text>a 3-demethylubiquinol + S-adenosyl-L-methionine = a ubiquinol + S-adenosyl-L-homocysteine + H(+)</text>
        <dbReference type="Rhea" id="RHEA:44380"/>
        <dbReference type="Rhea" id="RHEA-COMP:9566"/>
        <dbReference type="Rhea" id="RHEA-COMP:10914"/>
        <dbReference type="ChEBI" id="CHEBI:15378"/>
        <dbReference type="ChEBI" id="CHEBI:17976"/>
        <dbReference type="ChEBI" id="CHEBI:57856"/>
        <dbReference type="ChEBI" id="CHEBI:59789"/>
        <dbReference type="ChEBI" id="CHEBI:84422"/>
        <dbReference type="EC" id="2.1.1.64"/>
    </reaction>
</comment>
<dbReference type="GO" id="GO:0046872">
    <property type="term" value="F:metal ion binding"/>
    <property type="evidence" value="ECO:0007669"/>
    <property type="project" value="UniProtKB-KW"/>
</dbReference>
<comment type="pathway">
    <text evidence="5">Cofactor biosynthesis; ubiquinone biosynthesis.</text>
</comment>
<keyword evidence="2 5" id="KW-0808">Transferase</keyword>
<evidence type="ECO:0000256" key="5">
    <source>
        <dbReference type="HAMAP-Rule" id="MF_03190"/>
    </source>
</evidence>
<dbReference type="EC" id="2.1.1.114" evidence="5"/>
<keyword evidence="4 5" id="KW-0949">S-adenosyl-L-methionine</keyword>
<evidence type="ECO:0000313" key="7">
    <source>
        <dbReference type="Proteomes" id="UP000053424"/>
    </source>
</evidence>
<gene>
    <name evidence="5" type="primary">COQ3</name>
    <name evidence="6" type="ORF">M413DRAFT_67029</name>
</gene>
<accession>A0A0C3CKV4</accession>
<dbReference type="InterPro" id="IPR010233">
    <property type="entry name" value="UbiG_MeTrfase"/>
</dbReference>
<sequence length="308" mass="34149">MPSLFRLAVQRGIGASILGRTRALHTSNFANPSIPQSSVNRDEIDHFSKLSSEWWDEQGEFTFLHKMNPVRMQFIRDKILEVVQDETPEVNIEKGDVLKDLDILDVGCGGGLLSESLARMGANTLGIDASESNITIAALHASADPALSATSSQSRLTYLNAPAESLLSHPKRYDVVCSMEVLEHVDNPSAFLSTCAELLKPGGHLFLSTISRTPLAYALTILVAEDILRQVTKGTDTYSKFIKPSELVQFFRDYRSPQPIDSVNDSPELRGLIYNPLKAGWHLAPRDAWGALECNYLFWVRKPKDHAV</sequence>
<evidence type="ECO:0000256" key="3">
    <source>
        <dbReference type="ARBA" id="ARBA00022688"/>
    </source>
</evidence>
<dbReference type="OrthoDB" id="3265906at2759"/>
<comment type="function">
    <text evidence="5">O-methyltransferase required for two non-consecutive steps during ubiquinone biosynthesis. Catalyzes the 2 O-methylation of 3,4-dihydroxy-5-(all-trans-polyprenyl)benzoic acid into 4-hydroxy-3-methoxy-5-(all-trans-polyprenyl)benzoic acid. Also catalyzes the last step of ubiquinone biosynthesis by mediating methylation of 3-demethylubiquinone into ubiquinone. Also able to mediate the methylation of 3-demethylubiquinol into ubiquinol.</text>
</comment>
<feature type="binding site" evidence="5">
    <location>
        <position position="179"/>
    </location>
    <ligand>
        <name>S-adenosyl-L-methionine</name>
        <dbReference type="ChEBI" id="CHEBI:59789"/>
    </ligand>
</feature>
<dbReference type="SUPFAM" id="SSF53335">
    <property type="entry name" value="S-adenosyl-L-methionine-dependent methyltransferases"/>
    <property type="match status" value="1"/>
</dbReference>
<dbReference type="GO" id="GO:0031314">
    <property type="term" value="C:extrinsic component of mitochondrial inner membrane"/>
    <property type="evidence" value="ECO:0007669"/>
    <property type="project" value="UniProtKB-UniRule"/>
</dbReference>
<comment type="catalytic activity">
    <reaction evidence="5">
        <text>a 3,4-dihydroxy-5-(all-trans-polyprenyl)benzoate + S-adenosyl-L-methionine = a 4-hydroxy-3-methoxy-5-(all-trans-polyprenyl)benzoate + S-adenosyl-L-homocysteine + H(+)</text>
        <dbReference type="Rhea" id="RHEA:44452"/>
        <dbReference type="Rhea" id="RHEA-COMP:10930"/>
        <dbReference type="Rhea" id="RHEA-COMP:10931"/>
        <dbReference type="ChEBI" id="CHEBI:15378"/>
        <dbReference type="ChEBI" id="CHEBI:57856"/>
        <dbReference type="ChEBI" id="CHEBI:59789"/>
        <dbReference type="ChEBI" id="CHEBI:64694"/>
        <dbReference type="ChEBI" id="CHEBI:84443"/>
        <dbReference type="EC" id="2.1.1.114"/>
    </reaction>
</comment>
<comment type="catalytic activity">
    <reaction evidence="5">
        <text>a 3-demethylubiquinone + S-adenosyl-L-methionine = a ubiquinone + S-adenosyl-L-homocysteine</text>
        <dbReference type="Rhea" id="RHEA:81215"/>
        <dbReference type="Rhea" id="RHEA-COMP:9565"/>
        <dbReference type="Rhea" id="RHEA-COMP:19654"/>
        <dbReference type="ChEBI" id="CHEBI:16389"/>
        <dbReference type="ChEBI" id="CHEBI:57856"/>
        <dbReference type="ChEBI" id="CHEBI:59789"/>
        <dbReference type="ChEBI" id="CHEBI:231825"/>
    </reaction>
</comment>
<keyword evidence="7" id="KW-1185">Reference proteome</keyword>
<comment type="subcellular location">
    <subcellularLocation>
        <location evidence="5">Mitochondrion inner membrane</location>
        <topology evidence="5">Peripheral membrane protein</topology>
        <orientation evidence="5">Matrix side</orientation>
    </subcellularLocation>
</comment>
<feature type="binding site" evidence="5">
    <location>
        <position position="184"/>
    </location>
    <ligand>
        <name>Mg(2+)</name>
        <dbReference type="ChEBI" id="CHEBI:18420"/>
    </ligand>
</feature>
<keyword evidence="1 5" id="KW-0489">Methyltransferase</keyword>
<keyword evidence="5" id="KW-0999">Mitochondrion inner membrane</keyword>
<dbReference type="CDD" id="cd02440">
    <property type="entry name" value="AdoMet_MTases"/>
    <property type="match status" value="1"/>
</dbReference>
<keyword evidence="5" id="KW-0496">Mitochondrion</keyword>
<dbReference type="InterPro" id="IPR029063">
    <property type="entry name" value="SAM-dependent_MTases_sf"/>
</dbReference>
<evidence type="ECO:0000313" key="6">
    <source>
        <dbReference type="EMBL" id="KIM44749.1"/>
    </source>
</evidence>
<keyword evidence="5" id="KW-0472">Membrane</keyword>
<proteinExistence type="inferred from homology"/>
<dbReference type="GO" id="GO:0061542">
    <property type="term" value="F:3-demethylubiquinol 3-O-methyltransferase activity"/>
    <property type="evidence" value="ECO:0007669"/>
    <property type="project" value="UniProtKB-UniRule"/>
</dbReference>
<dbReference type="GO" id="GO:0032259">
    <property type="term" value="P:methylation"/>
    <property type="evidence" value="ECO:0007669"/>
    <property type="project" value="UniProtKB-KW"/>
</dbReference>
<keyword evidence="3 5" id="KW-0831">Ubiquinone biosynthesis</keyword>
<dbReference type="EC" id="2.1.1.-" evidence="5"/>
<name>A0A0C3CKV4_HEBCY</name>
<dbReference type="HAMAP" id="MF_00472">
    <property type="entry name" value="UbiG"/>
    <property type="match status" value="1"/>
</dbReference>
<dbReference type="PANTHER" id="PTHR43464:SF19">
    <property type="entry name" value="UBIQUINONE BIOSYNTHESIS O-METHYLTRANSFERASE, MITOCHONDRIAL"/>
    <property type="match status" value="1"/>
</dbReference>
<reference evidence="6 7" key="1">
    <citation type="submission" date="2014-04" db="EMBL/GenBank/DDBJ databases">
        <authorList>
            <consortium name="DOE Joint Genome Institute"/>
            <person name="Kuo A."/>
            <person name="Gay G."/>
            <person name="Dore J."/>
            <person name="Kohler A."/>
            <person name="Nagy L.G."/>
            <person name="Floudas D."/>
            <person name="Copeland A."/>
            <person name="Barry K.W."/>
            <person name="Cichocki N."/>
            <person name="Veneault-Fourrey C."/>
            <person name="LaButti K."/>
            <person name="Lindquist E.A."/>
            <person name="Lipzen A."/>
            <person name="Lundell T."/>
            <person name="Morin E."/>
            <person name="Murat C."/>
            <person name="Sun H."/>
            <person name="Tunlid A."/>
            <person name="Henrissat B."/>
            <person name="Grigoriev I.V."/>
            <person name="Hibbett D.S."/>
            <person name="Martin F."/>
            <person name="Nordberg H.P."/>
            <person name="Cantor M.N."/>
            <person name="Hua S.X."/>
        </authorList>
    </citation>
    <scope>NUCLEOTIDE SEQUENCE [LARGE SCALE GENOMIC DNA]</scope>
    <source>
        <strain evidence="7">h7</strain>
    </source>
</reference>
<keyword evidence="5" id="KW-0479">Metal-binding</keyword>
<dbReference type="GO" id="GO:0010420">
    <property type="term" value="F:polyprenyldihydroxybenzoate methyltransferase activity"/>
    <property type="evidence" value="ECO:0007669"/>
    <property type="project" value="UniProtKB-UniRule"/>
</dbReference>
<feature type="binding site" evidence="5">
    <location>
        <position position="183"/>
    </location>
    <ligand>
        <name>Mg(2+)</name>
        <dbReference type="ChEBI" id="CHEBI:18420"/>
    </ligand>
</feature>
<feature type="binding site" evidence="5">
    <location>
        <position position="180"/>
    </location>
    <ligand>
        <name>Mg(2+)</name>
        <dbReference type="ChEBI" id="CHEBI:18420"/>
    </ligand>
</feature>
<dbReference type="STRING" id="686832.A0A0C3CKV4"/>
<dbReference type="HOGENOM" id="CLU_042432_1_0_1"/>
<dbReference type="EMBL" id="KN831773">
    <property type="protein sequence ID" value="KIM44749.1"/>
    <property type="molecule type" value="Genomic_DNA"/>
</dbReference>
<feature type="binding site" evidence="5">
    <location>
        <position position="107"/>
    </location>
    <ligand>
        <name>S-adenosyl-L-methionine</name>
        <dbReference type="ChEBI" id="CHEBI:59789"/>
    </ligand>
</feature>
<dbReference type="Pfam" id="PF13489">
    <property type="entry name" value="Methyltransf_23"/>
    <property type="match status" value="1"/>
</dbReference>
<reference evidence="7" key="2">
    <citation type="submission" date="2015-01" db="EMBL/GenBank/DDBJ databases">
        <title>Evolutionary Origins and Diversification of the Mycorrhizal Mutualists.</title>
        <authorList>
            <consortium name="DOE Joint Genome Institute"/>
            <consortium name="Mycorrhizal Genomics Consortium"/>
            <person name="Kohler A."/>
            <person name="Kuo A."/>
            <person name="Nagy L.G."/>
            <person name="Floudas D."/>
            <person name="Copeland A."/>
            <person name="Barry K.W."/>
            <person name="Cichocki N."/>
            <person name="Veneault-Fourrey C."/>
            <person name="LaButti K."/>
            <person name="Lindquist E.A."/>
            <person name="Lipzen A."/>
            <person name="Lundell T."/>
            <person name="Morin E."/>
            <person name="Murat C."/>
            <person name="Riley R."/>
            <person name="Ohm R."/>
            <person name="Sun H."/>
            <person name="Tunlid A."/>
            <person name="Henrissat B."/>
            <person name="Grigoriev I.V."/>
            <person name="Hibbett D.S."/>
            <person name="Martin F."/>
        </authorList>
    </citation>
    <scope>NUCLEOTIDE SEQUENCE [LARGE SCALE GENOMIC DNA]</scope>
    <source>
        <strain evidence="7">h7</strain>
    </source>
</reference>
<comment type="cofactor">
    <cofactor evidence="5">
        <name>Mg(2+)</name>
        <dbReference type="ChEBI" id="CHEBI:18420"/>
    </cofactor>
</comment>
<dbReference type="NCBIfam" id="TIGR01983">
    <property type="entry name" value="UbiG"/>
    <property type="match status" value="1"/>
</dbReference>